<dbReference type="Pfam" id="PF00293">
    <property type="entry name" value="NUDIX"/>
    <property type="match status" value="1"/>
</dbReference>
<feature type="domain" description="Nudix hydrolase" evidence="17">
    <location>
        <begin position="7"/>
        <end position="135"/>
    </location>
</feature>
<dbReference type="GO" id="GO:0008413">
    <property type="term" value="F:8-oxo-7,8-dihydroguanosine triphosphate pyrophosphatase activity"/>
    <property type="evidence" value="ECO:0007669"/>
    <property type="project" value="TreeGrafter"/>
</dbReference>
<dbReference type="EMBL" id="ADCY02000062">
    <property type="protein sequence ID" value="EJZ50104.1"/>
    <property type="molecule type" value="Genomic_DNA"/>
</dbReference>
<dbReference type="STRING" id="641147.HMPREF9021_02648"/>
<evidence type="ECO:0000256" key="15">
    <source>
        <dbReference type="ARBA" id="ARBA00041979"/>
    </source>
</evidence>
<comment type="catalytic activity">
    <reaction evidence="11">
        <text>8-oxo-GTP + H2O = 8-oxo-GMP + diphosphate + H(+)</text>
        <dbReference type="Rhea" id="RHEA:67616"/>
        <dbReference type="ChEBI" id="CHEBI:15377"/>
        <dbReference type="ChEBI" id="CHEBI:15378"/>
        <dbReference type="ChEBI" id="CHEBI:33019"/>
        <dbReference type="ChEBI" id="CHEBI:143553"/>
        <dbReference type="ChEBI" id="CHEBI:145694"/>
    </reaction>
</comment>
<dbReference type="HOGENOM" id="CLU_037162_19_2_4"/>
<evidence type="ECO:0000256" key="3">
    <source>
        <dbReference type="ARBA" id="ARBA00022457"/>
    </source>
</evidence>
<evidence type="ECO:0000256" key="7">
    <source>
        <dbReference type="ARBA" id="ARBA00022801"/>
    </source>
</evidence>
<evidence type="ECO:0000256" key="5">
    <source>
        <dbReference type="ARBA" id="ARBA00022723"/>
    </source>
</evidence>
<dbReference type="PROSITE" id="PS51462">
    <property type="entry name" value="NUDIX"/>
    <property type="match status" value="1"/>
</dbReference>
<keyword evidence="8" id="KW-0460">Magnesium</keyword>
<dbReference type="PANTHER" id="PTHR47707:SF1">
    <property type="entry name" value="NUDIX HYDROLASE FAMILY PROTEIN"/>
    <property type="match status" value="1"/>
</dbReference>
<dbReference type="RefSeq" id="WP_002642980.1">
    <property type="nucleotide sequence ID" value="NZ_CP019448.1"/>
</dbReference>
<keyword evidence="9" id="KW-0234">DNA repair</keyword>
<keyword evidence="6" id="KW-0227">DNA damage</keyword>
<evidence type="ECO:0000256" key="1">
    <source>
        <dbReference type="ARBA" id="ARBA00001946"/>
    </source>
</evidence>
<evidence type="ECO:0000256" key="9">
    <source>
        <dbReference type="ARBA" id="ARBA00023204"/>
    </source>
</evidence>
<dbReference type="EC" id="3.6.1.55" evidence="12"/>
<evidence type="ECO:0000256" key="12">
    <source>
        <dbReference type="ARBA" id="ARBA00038905"/>
    </source>
</evidence>
<keyword evidence="5" id="KW-0479">Metal-binding</keyword>
<dbReference type="GO" id="GO:0006260">
    <property type="term" value="P:DNA replication"/>
    <property type="evidence" value="ECO:0007669"/>
    <property type="project" value="UniProtKB-KW"/>
</dbReference>
<evidence type="ECO:0000256" key="14">
    <source>
        <dbReference type="ARBA" id="ARBA00041592"/>
    </source>
</evidence>
<sequence length="138" mass="15807">MMTHSNSYIQVVAGIVQNQAGEILLSSRPVGKAYAGYWEFAGGKVEQNETLFAALQREFNEELNIHIHRATLWQEKFYQYEHANVHLHFFIVGVADWSGDVVAREQQQFSWQNPHNYTISPMLPANAALLQELADFLK</sequence>
<dbReference type="Gene3D" id="3.90.79.10">
    <property type="entry name" value="Nucleoside Triphosphate Pyrophosphohydrolase"/>
    <property type="match status" value="1"/>
</dbReference>
<dbReference type="Proteomes" id="UP000017813">
    <property type="component" value="Unassembled WGS sequence"/>
</dbReference>
<dbReference type="InterPro" id="IPR015797">
    <property type="entry name" value="NUDIX_hydrolase-like_dom_sf"/>
</dbReference>
<keyword evidence="19" id="KW-1185">Reference proteome</keyword>
<evidence type="ECO:0000313" key="18">
    <source>
        <dbReference type="EMBL" id="EJZ50104.1"/>
    </source>
</evidence>
<dbReference type="GO" id="GO:0035539">
    <property type="term" value="F:8-oxo-7,8-dihydrodeoxyguanosine triphosphate pyrophosphatase activity"/>
    <property type="evidence" value="ECO:0007669"/>
    <property type="project" value="UniProtKB-EC"/>
</dbReference>
<evidence type="ECO:0000313" key="19">
    <source>
        <dbReference type="Proteomes" id="UP000017813"/>
    </source>
</evidence>
<evidence type="ECO:0000256" key="2">
    <source>
        <dbReference type="ARBA" id="ARBA00005582"/>
    </source>
</evidence>
<keyword evidence="3" id="KW-0515">Mutator protein</keyword>
<dbReference type="CDD" id="cd03425">
    <property type="entry name" value="NUDIX_MutT_NudA_like"/>
    <property type="match status" value="1"/>
</dbReference>
<comment type="cofactor">
    <cofactor evidence="1">
        <name>Mg(2+)</name>
        <dbReference type="ChEBI" id="CHEBI:18420"/>
    </cofactor>
</comment>
<comment type="catalytic activity">
    <reaction evidence="10">
        <text>8-oxo-dGTP + H2O = 8-oxo-dGMP + diphosphate + H(+)</text>
        <dbReference type="Rhea" id="RHEA:31575"/>
        <dbReference type="ChEBI" id="CHEBI:15377"/>
        <dbReference type="ChEBI" id="CHEBI:15378"/>
        <dbReference type="ChEBI" id="CHEBI:33019"/>
        <dbReference type="ChEBI" id="CHEBI:63224"/>
        <dbReference type="ChEBI" id="CHEBI:77896"/>
        <dbReference type="EC" id="3.6.1.55"/>
    </reaction>
</comment>
<reference evidence="18 19" key="2">
    <citation type="submission" date="2011-10" db="EMBL/GenBank/DDBJ databases">
        <title>The Genome Sequence of Simonsiella muelleri ATCC 29453.</title>
        <authorList>
            <consortium name="The Broad Institute Genome Sequencing Platform"/>
            <consortium name="The Broad Institute Genome Sequencing Center for Infectious Disease"/>
            <person name="Earl A."/>
            <person name="Ward D."/>
            <person name="Feldgarden M."/>
            <person name="Gevers D."/>
            <person name="Izard J."/>
            <person name="Baranova O.V."/>
            <person name="Blanton J.M."/>
            <person name="Tanner A.C."/>
            <person name="Dewhirst F."/>
            <person name="Young S.K."/>
            <person name="Zeng Q."/>
            <person name="Gargeya S."/>
            <person name="Fitzgerald M."/>
            <person name="Haas B."/>
            <person name="Abouelleil A."/>
            <person name="Alvarado L."/>
            <person name="Arachchi H.M."/>
            <person name="Berlin A."/>
            <person name="Brown A."/>
            <person name="Chapman S.B."/>
            <person name="Chen Z."/>
            <person name="Dunbar C."/>
            <person name="Freedman E."/>
            <person name="Gearin G."/>
            <person name="Goldberg J."/>
            <person name="Griggs A."/>
            <person name="Gujja S."/>
            <person name="Heiman D."/>
            <person name="Howarth C."/>
            <person name="Larson L."/>
            <person name="Lui A."/>
            <person name="MacDonald P.J.P."/>
            <person name="Montmayeur A."/>
            <person name="Murphy C."/>
            <person name="Neiman D."/>
            <person name="Pearson M."/>
            <person name="Priest M."/>
            <person name="Roberts A."/>
            <person name="Saif S."/>
            <person name="Shea T."/>
            <person name="Shenoy N."/>
            <person name="Sisk P."/>
            <person name="Stolte C."/>
            <person name="Sykes S."/>
            <person name="Wortman J."/>
            <person name="Nusbaum C."/>
            <person name="Birren B."/>
        </authorList>
    </citation>
    <scope>NUCLEOTIDE SEQUENCE [LARGE SCALE GENOMIC DNA]</scope>
    <source>
        <strain evidence="18 19">ATCC 29453</strain>
    </source>
</reference>
<keyword evidence="4" id="KW-0235">DNA replication</keyword>
<dbReference type="eggNOG" id="COG0494">
    <property type="taxonomic scope" value="Bacteria"/>
</dbReference>
<name>U6Q2J9_9NEIS</name>
<dbReference type="PANTHER" id="PTHR47707">
    <property type="entry name" value="8-OXO-DGTP DIPHOSPHATASE"/>
    <property type="match status" value="1"/>
</dbReference>
<dbReference type="InterPro" id="IPR020084">
    <property type="entry name" value="NUDIX_hydrolase_CS"/>
</dbReference>
<organism evidence="18 19">
    <name type="scientific">Simonsiella muelleri ATCC 29453</name>
    <dbReference type="NCBI Taxonomy" id="641147"/>
    <lineage>
        <taxon>Bacteria</taxon>
        <taxon>Pseudomonadati</taxon>
        <taxon>Pseudomonadota</taxon>
        <taxon>Betaproteobacteria</taxon>
        <taxon>Neisseriales</taxon>
        <taxon>Neisseriaceae</taxon>
        <taxon>Simonsiella</taxon>
    </lineage>
</organism>
<evidence type="ECO:0000256" key="16">
    <source>
        <dbReference type="ARBA" id="ARBA00042798"/>
    </source>
</evidence>
<accession>U6Q2J9</accession>
<evidence type="ECO:0000256" key="11">
    <source>
        <dbReference type="ARBA" id="ARBA00036904"/>
    </source>
</evidence>
<dbReference type="KEGG" id="smur:BWP33_03700"/>
<dbReference type="AlphaFoldDB" id="U6Q2J9"/>
<evidence type="ECO:0000259" key="17">
    <source>
        <dbReference type="PROSITE" id="PS51462"/>
    </source>
</evidence>
<comment type="caution">
    <text evidence="18">The sequence shown here is derived from an EMBL/GenBank/DDBJ whole genome shotgun (WGS) entry which is preliminary data.</text>
</comment>
<evidence type="ECO:0000256" key="13">
    <source>
        <dbReference type="ARBA" id="ARBA00040794"/>
    </source>
</evidence>
<proteinExistence type="inferred from homology"/>
<comment type="similarity">
    <text evidence="2">Belongs to the Nudix hydrolase family.</text>
</comment>
<dbReference type="GO" id="GO:0046872">
    <property type="term" value="F:metal ion binding"/>
    <property type="evidence" value="ECO:0007669"/>
    <property type="project" value="UniProtKB-KW"/>
</dbReference>
<evidence type="ECO:0000256" key="6">
    <source>
        <dbReference type="ARBA" id="ARBA00022763"/>
    </source>
</evidence>
<dbReference type="GO" id="GO:0044716">
    <property type="term" value="F:8-oxo-GDP phosphatase activity"/>
    <property type="evidence" value="ECO:0007669"/>
    <property type="project" value="TreeGrafter"/>
</dbReference>
<dbReference type="PROSITE" id="PS00893">
    <property type="entry name" value="NUDIX_BOX"/>
    <property type="match status" value="1"/>
</dbReference>
<dbReference type="GO" id="GO:0006281">
    <property type="term" value="P:DNA repair"/>
    <property type="evidence" value="ECO:0007669"/>
    <property type="project" value="UniProtKB-KW"/>
</dbReference>
<evidence type="ECO:0000256" key="4">
    <source>
        <dbReference type="ARBA" id="ARBA00022705"/>
    </source>
</evidence>
<keyword evidence="7" id="KW-0378">Hydrolase</keyword>
<dbReference type="InterPro" id="IPR000086">
    <property type="entry name" value="NUDIX_hydrolase_dom"/>
</dbReference>
<evidence type="ECO:0000256" key="8">
    <source>
        <dbReference type="ARBA" id="ARBA00022842"/>
    </source>
</evidence>
<evidence type="ECO:0000256" key="10">
    <source>
        <dbReference type="ARBA" id="ARBA00035861"/>
    </source>
</evidence>
<dbReference type="GO" id="GO:0044715">
    <property type="term" value="F:8-oxo-dGDP phosphatase activity"/>
    <property type="evidence" value="ECO:0007669"/>
    <property type="project" value="TreeGrafter"/>
</dbReference>
<protein>
    <recommendedName>
        <fullName evidence="13">8-oxo-dGTP diphosphatase</fullName>
        <ecNumber evidence="12">3.6.1.55</ecNumber>
    </recommendedName>
    <alternativeName>
        <fullName evidence="16">7,8-dihydro-8-oxoguanine-triphosphatase</fullName>
    </alternativeName>
    <alternativeName>
        <fullName evidence="15">Mutator protein MutT</fullName>
    </alternativeName>
    <alternativeName>
        <fullName evidence="14">dGTP pyrophosphohydrolase</fullName>
    </alternativeName>
</protein>
<dbReference type="SUPFAM" id="SSF55811">
    <property type="entry name" value="Nudix"/>
    <property type="match status" value="1"/>
</dbReference>
<dbReference type="InterPro" id="IPR047127">
    <property type="entry name" value="MutT-like"/>
</dbReference>
<gene>
    <name evidence="18" type="ORF">HMPREF9021_02648</name>
</gene>
<reference evidence="18 19" key="1">
    <citation type="submission" date="2010-03" db="EMBL/GenBank/DDBJ databases">
        <authorList>
            <consortium name="The Broad Institute Genome Sequencing Platform"/>
            <person name="Ward D."/>
            <person name="Earl A."/>
            <person name="Feldgarden M."/>
            <person name="Gevers D."/>
            <person name="Young S."/>
            <person name="Zeng Q."/>
            <person name="Koehrsen M."/>
            <person name="Alvarado L."/>
            <person name="Berlin A.M."/>
            <person name="Borenstein D."/>
            <person name="Chapman S.B."/>
            <person name="Chen Z."/>
            <person name="Engels R."/>
            <person name="Freedman E."/>
            <person name="Gellesch M."/>
            <person name="Goldberg J."/>
            <person name="Griggs A."/>
            <person name="Gujja S."/>
            <person name="Heilman E.R."/>
            <person name="Heiman D.I."/>
            <person name="Hepburn T.A."/>
            <person name="Howarth C."/>
            <person name="Jen D."/>
            <person name="Larson L."/>
            <person name="Mehta T."/>
            <person name="Park D."/>
            <person name="Pearson M."/>
            <person name="Richards J."/>
            <person name="Roberts A."/>
            <person name="Saif S."/>
            <person name="Shea T.D."/>
            <person name="Shenoy N."/>
            <person name="Sisk P."/>
            <person name="Stolte C."/>
            <person name="Sykes S.N."/>
            <person name="Walk T."/>
            <person name="White J."/>
            <person name="Yandava C."/>
            <person name="Izard J."/>
            <person name="Baranova O.V."/>
            <person name="Blanton J.M."/>
            <person name="Tanner A.C."/>
            <person name="Dewhirst F."/>
            <person name="Haas B."/>
            <person name="Nusbaum C."/>
            <person name="Birren B."/>
        </authorList>
    </citation>
    <scope>NUCLEOTIDE SEQUENCE [LARGE SCALE GENOMIC DNA]</scope>
    <source>
        <strain evidence="18 19">ATCC 29453</strain>
    </source>
</reference>